<organism evidence="2 3">
    <name type="scientific">Gimesia alba</name>
    <dbReference type="NCBI Taxonomy" id="2527973"/>
    <lineage>
        <taxon>Bacteria</taxon>
        <taxon>Pseudomonadati</taxon>
        <taxon>Planctomycetota</taxon>
        <taxon>Planctomycetia</taxon>
        <taxon>Planctomycetales</taxon>
        <taxon>Planctomycetaceae</taxon>
        <taxon>Gimesia</taxon>
    </lineage>
</organism>
<sequence length="340" mass="38417">MTIKVSCGMCGKNYKAPDKAAGKKLRCKECGESIKIPEPEVEYGDDDDGFSNLLADAVELESKSKSIRRPVRKPMVKAEKYQGDEDSPVAKKKENNYTQDLMQTFLFLLDPANLFTFMMIWGLLFAKDIILPFAAGLGAIGRLIILGWYSNYRFSVIYEAATGRKELPELAPEEGYFIPMLQWMATWLLVHFPAILFLAFAVNFELTVLLKVALLGFDIRELSELLSATQLGVLVVLYSAGLFFWPILALCVAVGGFETVFRIDLMIVTIFKTIAAYFFTAGAMFLTAAVYYFTVYTAPELGIVGLIFMLPVIMYMEIVALRMIGLYYHHFKKRFAWNWG</sequence>
<dbReference type="EMBL" id="CP036269">
    <property type="protein sequence ID" value="QDT42521.1"/>
    <property type="molecule type" value="Genomic_DNA"/>
</dbReference>
<reference evidence="2 3" key="1">
    <citation type="submission" date="2019-02" db="EMBL/GenBank/DDBJ databases">
        <title>Deep-cultivation of Planctomycetes and their phenomic and genomic characterization uncovers novel biology.</title>
        <authorList>
            <person name="Wiegand S."/>
            <person name="Jogler M."/>
            <person name="Boedeker C."/>
            <person name="Pinto D."/>
            <person name="Vollmers J."/>
            <person name="Rivas-Marin E."/>
            <person name="Kohn T."/>
            <person name="Peeters S.H."/>
            <person name="Heuer A."/>
            <person name="Rast P."/>
            <person name="Oberbeckmann S."/>
            <person name="Bunk B."/>
            <person name="Jeske O."/>
            <person name="Meyerdierks A."/>
            <person name="Storesund J.E."/>
            <person name="Kallscheuer N."/>
            <person name="Luecker S."/>
            <person name="Lage O.M."/>
            <person name="Pohl T."/>
            <person name="Merkel B.J."/>
            <person name="Hornburger P."/>
            <person name="Mueller R.-W."/>
            <person name="Bruemmer F."/>
            <person name="Labrenz M."/>
            <person name="Spormann A.M."/>
            <person name="Op den Camp H."/>
            <person name="Overmann J."/>
            <person name="Amann R."/>
            <person name="Jetten M.S.M."/>
            <person name="Mascher T."/>
            <person name="Medema M.H."/>
            <person name="Devos D.P."/>
            <person name="Kaster A.-K."/>
            <person name="Ovreas L."/>
            <person name="Rohde M."/>
            <person name="Galperin M.Y."/>
            <person name="Jogler C."/>
        </authorList>
    </citation>
    <scope>NUCLEOTIDE SEQUENCE [LARGE SCALE GENOMIC DNA]</scope>
    <source>
        <strain evidence="2 3">Pan241w</strain>
    </source>
</reference>
<evidence type="ECO:0000313" key="2">
    <source>
        <dbReference type="EMBL" id="QDT42521.1"/>
    </source>
</evidence>
<dbReference type="RefSeq" id="WP_145215904.1">
    <property type="nucleotide sequence ID" value="NZ_CP036269.1"/>
</dbReference>
<name>A0A517RF65_9PLAN</name>
<feature type="transmembrane region" description="Helical" evidence="1">
    <location>
        <begin position="129"/>
        <end position="149"/>
    </location>
</feature>
<feature type="transmembrane region" description="Helical" evidence="1">
    <location>
        <begin position="187"/>
        <end position="210"/>
    </location>
</feature>
<keyword evidence="1" id="KW-1133">Transmembrane helix</keyword>
<feature type="transmembrane region" description="Helical" evidence="1">
    <location>
        <begin position="101"/>
        <end position="123"/>
    </location>
</feature>
<protein>
    <submittedName>
        <fullName evidence="2">Uncharacterized protein</fullName>
    </submittedName>
</protein>
<feature type="transmembrane region" description="Helical" evidence="1">
    <location>
        <begin position="230"/>
        <end position="254"/>
    </location>
</feature>
<dbReference type="OrthoDB" id="269673at2"/>
<keyword evidence="1" id="KW-0472">Membrane</keyword>
<dbReference type="AlphaFoldDB" id="A0A517RF65"/>
<keyword evidence="3" id="KW-1185">Reference proteome</keyword>
<dbReference type="Proteomes" id="UP000317171">
    <property type="component" value="Chromosome"/>
</dbReference>
<proteinExistence type="predicted"/>
<evidence type="ECO:0000256" key="1">
    <source>
        <dbReference type="SAM" id="Phobius"/>
    </source>
</evidence>
<keyword evidence="1" id="KW-0812">Transmembrane</keyword>
<feature type="transmembrane region" description="Helical" evidence="1">
    <location>
        <begin position="274"/>
        <end position="295"/>
    </location>
</feature>
<gene>
    <name evidence="2" type="ORF">Pan241w_26050</name>
</gene>
<dbReference type="KEGG" id="gaz:Pan241w_26050"/>
<feature type="transmembrane region" description="Helical" evidence="1">
    <location>
        <begin position="301"/>
        <end position="324"/>
    </location>
</feature>
<accession>A0A517RF65</accession>
<evidence type="ECO:0000313" key="3">
    <source>
        <dbReference type="Proteomes" id="UP000317171"/>
    </source>
</evidence>